<dbReference type="EMBL" id="JAGINT010000002">
    <property type="protein sequence ID" value="MBP2356255.1"/>
    <property type="molecule type" value="Genomic_DNA"/>
</dbReference>
<accession>A0ABS4UX74</accession>
<reference evidence="1 2" key="1">
    <citation type="submission" date="2021-03" db="EMBL/GenBank/DDBJ databases">
        <title>Sequencing the genomes of 1000 actinobacteria strains.</title>
        <authorList>
            <person name="Klenk H.-P."/>
        </authorList>
    </citation>
    <scope>NUCLEOTIDE SEQUENCE [LARGE SCALE GENOMIC DNA]</scope>
    <source>
        <strain evidence="1 2">DSM 18824</strain>
    </source>
</reference>
<dbReference type="RefSeq" id="WP_209698801.1">
    <property type="nucleotide sequence ID" value="NZ_BAAAVU010000023.1"/>
</dbReference>
<gene>
    <name evidence="1" type="ORF">JOF29_007365</name>
</gene>
<name>A0ABS4UX74_9ACTN</name>
<sequence>MNHVLLVAATMALMVGVPAALHYGGERPLAPRLKRLLSKPVQAPTK</sequence>
<dbReference type="Proteomes" id="UP000755585">
    <property type="component" value="Unassembled WGS sequence"/>
</dbReference>
<comment type="caution">
    <text evidence="1">The sequence shown here is derived from an EMBL/GenBank/DDBJ whole genome shotgun (WGS) entry which is preliminary data.</text>
</comment>
<protein>
    <submittedName>
        <fullName evidence="1">Uncharacterized protein</fullName>
    </submittedName>
</protein>
<evidence type="ECO:0000313" key="2">
    <source>
        <dbReference type="Proteomes" id="UP000755585"/>
    </source>
</evidence>
<keyword evidence="2" id="KW-1185">Reference proteome</keyword>
<proteinExistence type="predicted"/>
<evidence type="ECO:0000313" key="1">
    <source>
        <dbReference type="EMBL" id="MBP2356255.1"/>
    </source>
</evidence>
<organism evidence="1 2">
    <name type="scientific">Kribbella aluminosa</name>
    <dbReference type="NCBI Taxonomy" id="416017"/>
    <lineage>
        <taxon>Bacteria</taxon>
        <taxon>Bacillati</taxon>
        <taxon>Actinomycetota</taxon>
        <taxon>Actinomycetes</taxon>
        <taxon>Propionibacteriales</taxon>
        <taxon>Kribbellaceae</taxon>
        <taxon>Kribbella</taxon>
    </lineage>
</organism>